<comment type="caution">
    <text evidence="3">The sequence shown here is derived from an EMBL/GenBank/DDBJ whole genome shotgun (WGS) entry which is preliminary data.</text>
</comment>
<dbReference type="SUPFAM" id="SSF50998">
    <property type="entry name" value="Quinoprotein alcohol dehydrogenase-like"/>
    <property type="match status" value="1"/>
</dbReference>
<dbReference type="Pfam" id="PF13360">
    <property type="entry name" value="PQQ_2"/>
    <property type="match status" value="1"/>
</dbReference>
<evidence type="ECO:0000313" key="3">
    <source>
        <dbReference type="EMBL" id="GLL06639.1"/>
    </source>
</evidence>
<keyword evidence="1" id="KW-0472">Membrane</keyword>
<evidence type="ECO:0000313" key="4">
    <source>
        <dbReference type="Proteomes" id="UP001143480"/>
    </source>
</evidence>
<evidence type="ECO:0000256" key="1">
    <source>
        <dbReference type="SAM" id="Phobius"/>
    </source>
</evidence>
<dbReference type="PANTHER" id="PTHR34512:SF30">
    <property type="entry name" value="OUTER MEMBRANE PROTEIN ASSEMBLY FACTOR BAMB"/>
    <property type="match status" value="1"/>
</dbReference>
<protein>
    <recommendedName>
        <fullName evidence="2">Pyrrolo-quinoline quinone repeat domain-containing protein</fullName>
    </recommendedName>
</protein>
<dbReference type="InterPro" id="IPR015943">
    <property type="entry name" value="WD40/YVTN_repeat-like_dom_sf"/>
</dbReference>
<dbReference type="InterPro" id="IPR002372">
    <property type="entry name" value="PQQ_rpt_dom"/>
</dbReference>
<accession>A0A9W6KWA2</accession>
<dbReference type="InterPro" id="IPR011047">
    <property type="entry name" value="Quinoprotein_ADH-like_sf"/>
</dbReference>
<sequence>MVIELGDVGVPWTPVAGPRPRGEARRRRRAVAFVVVLLVEAGLLVASARERPGALFSLPGWPAGVELADGRVYVTRSQPDVVEARTAEGRLLWSRPRSSANQGLAAVTGGVAVLSTQYGGDSTRESLNVIAVDAETGAELWRRAGARVEGPAGGLFLLEDVAGPHRLLGLAARTGAPVWSVDLPADALLSWNGVELSSLDELDPDGTLIRREPVSGAVTVRRSLQQWSGKGVYLFQVLTGQVVTWPADHPGADVYDLATGRLRWPFPGEFSPQLVDCGPGRLCTVGGDGVRAYDAATGRPLWAIREYNDIFGHGGDRMMLGGYGNSAAASHEPVVFTVDSRTGARIHRLDGWIATNSTGDGRTVVFHPDPGRRDGIVGLYDRWHSGVRVLGRGVFPIGPYCAIGHGLVACVSGDLMVWRIP</sequence>
<dbReference type="AlphaFoldDB" id="A0A9W6KWA2"/>
<name>A0A9W6KWA2_9ACTN</name>
<dbReference type="Gene3D" id="2.130.10.10">
    <property type="entry name" value="YVTN repeat-like/Quinoprotein amine dehydrogenase"/>
    <property type="match status" value="1"/>
</dbReference>
<reference evidence="3" key="1">
    <citation type="journal article" date="2014" name="Int. J. Syst. Evol. Microbiol.">
        <title>Complete genome sequence of Corynebacterium casei LMG S-19264T (=DSM 44701T), isolated from a smear-ripened cheese.</title>
        <authorList>
            <consortium name="US DOE Joint Genome Institute (JGI-PGF)"/>
            <person name="Walter F."/>
            <person name="Albersmeier A."/>
            <person name="Kalinowski J."/>
            <person name="Ruckert C."/>
        </authorList>
    </citation>
    <scope>NUCLEOTIDE SEQUENCE</scope>
    <source>
        <strain evidence="3">VKM Ac-1321</strain>
    </source>
</reference>
<dbReference type="Proteomes" id="UP001143480">
    <property type="component" value="Unassembled WGS sequence"/>
</dbReference>
<gene>
    <name evidence="3" type="ORF">GCM10017581_083890</name>
</gene>
<feature type="domain" description="Pyrrolo-quinoline quinone repeat" evidence="2">
    <location>
        <begin position="61"/>
        <end position="143"/>
    </location>
</feature>
<evidence type="ECO:0000259" key="2">
    <source>
        <dbReference type="Pfam" id="PF13360"/>
    </source>
</evidence>
<dbReference type="EMBL" id="BSFP01000075">
    <property type="protein sequence ID" value="GLL06639.1"/>
    <property type="molecule type" value="Genomic_DNA"/>
</dbReference>
<proteinExistence type="predicted"/>
<keyword evidence="1" id="KW-1133">Transmembrane helix</keyword>
<organism evidence="3 4">
    <name type="scientific">Dactylosporangium matsuzakiense</name>
    <dbReference type="NCBI Taxonomy" id="53360"/>
    <lineage>
        <taxon>Bacteria</taxon>
        <taxon>Bacillati</taxon>
        <taxon>Actinomycetota</taxon>
        <taxon>Actinomycetes</taxon>
        <taxon>Micromonosporales</taxon>
        <taxon>Micromonosporaceae</taxon>
        <taxon>Dactylosporangium</taxon>
    </lineage>
</organism>
<dbReference type="PANTHER" id="PTHR34512">
    <property type="entry name" value="CELL SURFACE PROTEIN"/>
    <property type="match status" value="1"/>
</dbReference>
<feature type="transmembrane region" description="Helical" evidence="1">
    <location>
        <begin position="30"/>
        <end position="48"/>
    </location>
</feature>
<keyword evidence="1" id="KW-0812">Transmembrane</keyword>
<dbReference type="Gene3D" id="2.40.10.480">
    <property type="match status" value="1"/>
</dbReference>
<reference evidence="3" key="2">
    <citation type="submission" date="2023-01" db="EMBL/GenBank/DDBJ databases">
        <authorList>
            <person name="Sun Q."/>
            <person name="Evtushenko L."/>
        </authorList>
    </citation>
    <scope>NUCLEOTIDE SEQUENCE</scope>
    <source>
        <strain evidence="3">VKM Ac-1321</strain>
    </source>
</reference>
<keyword evidence="4" id="KW-1185">Reference proteome</keyword>